<evidence type="ECO:0000313" key="3">
    <source>
        <dbReference type="Proteomes" id="UP001295423"/>
    </source>
</evidence>
<keyword evidence="3" id="KW-1185">Reference proteome</keyword>
<name>A0AAD2FU29_9STRA</name>
<gene>
    <name evidence="2" type="ORF">CYCCA115_LOCUS14142</name>
    <name evidence="1" type="ORF">CYCCA115_LOCUS4710</name>
</gene>
<dbReference type="AlphaFoldDB" id="A0AAD2FU29"/>
<protein>
    <submittedName>
        <fullName evidence="2">Uncharacterized protein</fullName>
    </submittedName>
</protein>
<evidence type="ECO:0000313" key="2">
    <source>
        <dbReference type="EMBL" id="CAJ1953542.1"/>
    </source>
</evidence>
<organism evidence="2 3">
    <name type="scientific">Cylindrotheca closterium</name>
    <dbReference type="NCBI Taxonomy" id="2856"/>
    <lineage>
        <taxon>Eukaryota</taxon>
        <taxon>Sar</taxon>
        <taxon>Stramenopiles</taxon>
        <taxon>Ochrophyta</taxon>
        <taxon>Bacillariophyta</taxon>
        <taxon>Bacillariophyceae</taxon>
        <taxon>Bacillariophycidae</taxon>
        <taxon>Bacillariales</taxon>
        <taxon>Bacillariaceae</taxon>
        <taxon>Cylindrotheca</taxon>
    </lineage>
</organism>
<sequence length="179" mass="20150">MKTPDHGTADKKILAKETTFFRDKKLGDAGVTLATCIVTLRHQNNQLPVDKKQSSSGVKYYFKYLSDCKHSLHLEDYVIIQQQKAVLKSTTATLQQVMDTAEAIEFEALKRLDELLEGIDPNVAMNERKSRLSKEELCSNGETSLSLHEVNGKQGDVRCPLTKRRRYLGTGICSSRQDC</sequence>
<dbReference type="EMBL" id="CAKOGP040001830">
    <property type="protein sequence ID" value="CAJ1953542.1"/>
    <property type="molecule type" value="Genomic_DNA"/>
</dbReference>
<reference evidence="2" key="1">
    <citation type="submission" date="2023-08" db="EMBL/GenBank/DDBJ databases">
        <authorList>
            <person name="Audoor S."/>
            <person name="Bilcke G."/>
        </authorList>
    </citation>
    <scope>NUCLEOTIDE SEQUENCE</scope>
</reference>
<accession>A0AAD2FU29</accession>
<dbReference type="EMBL" id="CAKOGP040000459">
    <property type="protein sequence ID" value="CAJ1935375.1"/>
    <property type="molecule type" value="Genomic_DNA"/>
</dbReference>
<proteinExistence type="predicted"/>
<dbReference type="Proteomes" id="UP001295423">
    <property type="component" value="Unassembled WGS sequence"/>
</dbReference>
<comment type="caution">
    <text evidence="2">The sequence shown here is derived from an EMBL/GenBank/DDBJ whole genome shotgun (WGS) entry which is preliminary data.</text>
</comment>
<evidence type="ECO:0000313" key="1">
    <source>
        <dbReference type="EMBL" id="CAJ1935375.1"/>
    </source>
</evidence>